<comment type="caution">
    <text evidence="3">The sequence shown here is derived from an EMBL/GenBank/DDBJ whole genome shotgun (WGS) entry which is preliminary data.</text>
</comment>
<dbReference type="Pfam" id="PF17898">
    <property type="entry name" value="GerD"/>
    <property type="match status" value="1"/>
</dbReference>
<organism evidence="3 4">
    <name type="scientific">Alkalibacillus salilacus</name>
    <dbReference type="NCBI Taxonomy" id="284582"/>
    <lineage>
        <taxon>Bacteria</taxon>
        <taxon>Bacillati</taxon>
        <taxon>Bacillota</taxon>
        <taxon>Bacilli</taxon>
        <taxon>Bacillales</taxon>
        <taxon>Bacillaceae</taxon>
        <taxon>Alkalibacillus</taxon>
    </lineage>
</organism>
<evidence type="ECO:0000313" key="4">
    <source>
        <dbReference type="Proteomes" id="UP001224359"/>
    </source>
</evidence>
<dbReference type="Proteomes" id="UP001224359">
    <property type="component" value="Unassembled WGS sequence"/>
</dbReference>
<evidence type="ECO:0000256" key="1">
    <source>
        <dbReference type="SAM" id="MobiDB-lite"/>
    </source>
</evidence>
<proteinExistence type="predicted"/>
<dbReference type="InterPro" id="IPR041262">
    <property type="entry name" value="GerD_central"/>
</dbReference>
<name>A0ABT9VHA8_9BACI</name>
<dbReference type="EMBL" id="JAUSTQ010000011">
    <property type="protein sequence ID" value="MDQ0160344.1"/>
    <property type="molecule type" value="Genomic_DNA"/>
</dbReference>
<feature type="region of interest" description="Disordered" evidence="1">
    <location>
        <begin position="172"/>
        <end position="215"/>
    </location>
</feature>
<accession>A0ABT9VHA8</accession>
<evidence type="ECO:0000259" key="2">
    <source>
        <dbReference type="Pfam" id="PF17898"/>
    </source>
</evidence>
<dbReference type="RefSeq" id="WP_306977534.1">
    <property type="nucleotide sequence ID" value="NZ_JAUSTQ010000011.1"/>
</dbReference>
<feature type="compositionally biased region" description="Gly residues" evidence="1">
    <location>
        <begin position="201"/>
        <end position="215"/>
    </location>
</feature>
<gene>
    <name evidence="3" type="ORF">J2S77_002347</name>
</gene>
<feature type="domain" description="Spore germination GerD central core" evidence="2">
    <location>
        <begin position="64"/>
        <end position="177"/>
    </location>
</feature>
<sequence length="215" mass="23611">MAKPIIYMVVIVMLLASCNGGSNDEQSSPDYEKTKKMVTDILKTDDGKKALQEALKDESLKQELVLQSEEVNKAVEAMFSGDKGKKFWSELFNDPSFVQSYVDATRKQDQELLKGLMSDSEYQNKMISLFQNEEARKMILQILKSQDYKSHLEKTIQETLNNPVFKAQMTESLIKAAEEMESGQGQSSSEGDVNQQNNEGSSGGGGGGGQGSSGG</sequence>
<evidence type="ECO:0000313" key="3">
    <source>
        <dbReference type="EMBL" id="MDQ0160344.1"/>
    </source>
</evidence>
<dbReference type="PROSITE" id="PS51257">
    <property type="entry name" value="PROKAR_LIPOPROTEIN"/>
    <property type="match status" value="1"/>
</dbReference>
<reference evidence="3 4" key="1">
    <citation type="submission" date="2023-07" db="EMBL/GenBank/DDBJ databases">
        <title>Genomic Encyclopedia of Type Strains, Phase IV (KMG-IV): sequencing the most valuable type-strain genomes for metagenomic binning, comparative biology and taxonomic classification.</title>
        <authorList>
            <person name="Goeker M."/>
        </authorList>
    </citation>
    <scope>NUCLEOTIDE SEQUENCE [LARGE SCALE GENOMIC DNA]</scope>
    <source>
        <strain evidence="3 4">DSM 16460</strain>
    </source>
</reference>
<protein>
    <submittedName>
        <fullName evidence="3">Spore germination protein D</fullName>
    </submittedName>
</protein>
<keyword evidence="4" id="KW-1185">Reference proteome</keyword>
<feature type="compositionally biased region" description="Low complexity" evidence="1">
    <location>
        <begin position="182"/>
        <end position="191"/>
    </location>
</feature>
<dbReference type="NCBIfam" id="NF040801">
    <property type="entry name" value="spore_GerD"/>
    <property type="match status" value="1"/>
</dbReference>